<organism evidence="1 2">
    <name type="scientific">Candidatus Terrybacteria bacterium RIFCSPLOWO2_01_FULL_40_23</name>
    <dbReference type="NCBI Taxonomy" id="1802366"/>
    <lineage>
        <taxon>Bacteria</taxon>
        <taxon>Candidatus Terryibacteriota</taxon>
    </lineage>
</organism>
<reference evidence="1 2" key="1">
    <citation type="journal article" date="2016" name="Nat. Commun.">
        <title>Thousands of microbial genomes shed light on interconnected biogeochemical processes in an aquifer system.</title>
        <authorList>
            <person name="Anantharaman K."/>
            <person name="Brown C.T."/>
            <person name="Hug L.A."/>
            <person name="Sharon I."/>
            <person name="Castelle C.J."/>
            <person name="Probst A.J."/>
            <person name="Thomas B.C."/>
            <person name="Singh A."/>
            <person name="Wilkins M.J."/>
            <person name="Karaoz U."/>
            <person name="Brodie E.L."/>
            <person name="Williams K.H."/>
            <person name="Hubbard S.S."/>
            <person name="Banfield J.F."/>
        </authorList>
    </citation>
    <scope>NUCLEOTIDE SEQUENCE [LARGE SCALE GENOMIC DNA]</scope>
</reference>
<evidence type="ECO:0000313" key="1">
    <source>
        <dbReference type="EMBL" id="OHA51065.1"/>
    </source>
</evidence>
<proteinExistence type="predicted"/>
<protein>
    <submittedName>
        <fullName evidence="1">Uncharacterized protein</fullName>
    </submittedName>
</protein>
<sequence>MRRRIFAAATIFFGLGFVLSAAIFTYNQEKFAMLYDGGIFIAGKGDPNTFDGQHDRPSLYQWGAYYMNEHNGGVWFYTDSRPVISGYLSPNVLLENARLADSNALQNSACEIVMIHLFSKDTLQLWRQPMYTASRNINNFRWRIKWTGPSGATMMFYTNIQPVSMWMPHGSSEKENILIRMVDVYEPEGKSIYEVYYIGGPLNLFVFEEHKNGVWKPLE</sequence>
<dbReference type="EMBL" id="MHSW01000027">
    <property type="protein sequence ID" value="OHA51065.1"/>
    <property type="molecule type" value="Genomic_DNA"/>
</dbReference>
<dbReference type="Proteomes" id="UP000176951">
    <property type="component" value="Unassembled WGS sequence"/>
</dbReference>
<dbReference type="AlphaFoldDB" id="A0A1G2PRX9"/>
<name>A0A1G2PRX9_9BACT</name>
<comment type="caution">
    <text evidence="1">The sequence shown here is derived from an EMBL/GenBank/DDBJ whole genome shotgun (WGS) entry which is preliminary data.</text>
</comment>
<accession>A0A1G2PRX9</accession>
<evidence type="ECO:0000313" key="2">
    <source>
        <dbReference type="Proteomes" id="UP000176951"/>
    </source>
</evidence>
<gene>
    <name evidence="1" type="ORF">A3A97_03745</name>
</gene>